<dbReference type="EMBL" id="BFBY01000004">
    <property type="protein sequence ID" value="GBG04739.1"/>
    <property type="molecule type" value="Genomic_DNA"/>
</dbReference>
<evidence type="ECO:0000313" key="1">
    <source>
        <dbReference type="EMBL" id="GBG04739.1"/>
    </source>
</evidence>
<dbReference type="AlphaFoldDB" id="A0A2Z6TSQ0"/>
<organism evidence="1 2">
    <name type="scientific">Lactobacillus rodentium</name>
    <dbReference type="NCBI Taxonomy" id="947835"/>
    <lineage>
        <taxon>Bacteria</taxon>
        <taxon>Bacillati</taxon>
        <taxon>Bacillota</taxon>
        <taxon>Bacilli</taxon>
        <taxon>Lactobacillales</taxon>
        <taxon>Lactobacillaceae</taxon>
        <taxon>Lactobacillus</taxon>
    </lineage>
</organism>
<protein>
    <submittedName>
        <fullName evidence="1">Uncharacterized protein</fullName>
    </submittedName>
</protein>
<reference evidence="2" key="1">
    <citation type="submission" date="2018-03" db="EMBL/GenBank/DDBJ databases">
        <title>New taxa in the Lactobacillus gasseri group.</title>
        <authorList>
            <person name="Tanizawa Y."/>
            <person name="Tohno M."/>
            <person name="Endo A."/>
            <person name="Arita M."/>
        </authorList>
    </citation>
    <scope>NUCLEOTIDE SEQUENCE [LARGE SCALE GENOMIC DNA]</scope>
    <source>
        <strain evidence="2">DSM 24759</strain>
    </source>
</reference>
<gene>
    <name evidence="1" type="ORF">LrDSM24759_06530</name>
</gene>
<name>A0A2Z6TSQ0_9LACO</name>
<accession>A0A2Z6TSQ0</accession>
<dbReference type="RefSeq" id="WP_117118086.1">
    <property type="nucleotide sequence ID" value="NZ_BFBY01000004.1"/>
</dbReference>
<dbReference type="Proteomes" id="UP000257317">
    <property type="component" value="Unassembled WGS sequence"/>
</dbReference>
<keyword evidence="2" id="KW-1185">Reference proteome</keyword>
<evidence type="ECO:0000313" key="2">
    <source>
        <dbReference type="Proteomes" id="UP000257317"/>
    </source>
</evidence>
<proteinExistence type="predicted"/>
<comment type="caution">
    <text evidence="1">The sequence shown here is derived from an EMBL/GenBank/DDBJ whole genome shotgun (WGS) entry which is preliminary data.</text>
</comment>
<sequence length="97" mass="11326">MLLTNLFQLTQDLDKNLNLFYSNDSLKHAIPIRKINLTSDKCCLICKEGNPRTLRDLNSLLGKIKQKNIPVFIEYLHSTYNIFGLQINNENKQIYLK</sequence>